<reference evidence="2" key="1">
    <citation type="journal article" date="2021" name="Proc. Natl. Acad. Sci. U.S.A.">
        <title>A Catalog of Tens of Thousands of Viruses from Human Metagenomes Reveals Hidden Associations with Chronic Diseases.</title>
        <authorList>
            <person name="Tisza M.J."/>
            <person name="Buck C.B."/>
        </authorList>
    </citation>
    <scope>NUCLEOTIDE SEQUENCE</scope>
    <source>
        <strain evidence="2">CtWsj12</strain>
    </source>
</reference>
<accession>A0A8S5NT39</accession>
<name>A0A8S5NT39_9CAUD</name>
<organism evidence="2">
    <name type="scientific">Siphoviridae sp. ctWsj12</name>
    <dbReference type="NCBI Taxonomy" id="2826363"/>
    <lineage>
        <taxon>Viruses</taxon>
        <taxon>Duplodnaviria</taxon>
        <taxon>Heunggongvirae</taxon>
        <taxon>Uroviricota</taxon>
        <taxon>Caudoviricetes</taxon>
    </lineage>
</organism>
<sequence>MFYFSLKRLITYYITFGNAYNLIFRKRVIIMYKPQYLNIERKTKNVMAGNTVYFTKVTTTPLGYKKKPPEQVQNKSGRRFAGK</sequence>
<feature type="region of interest" description="Disordered" evidence="1">
    <location>
        <begin position="64"/>
        <end position="83"/>
    </location>
</feature>
<dbReference type="EMBL" id="BK015233">
    <property type="protein sequence ID" value="DAD97211.1"/>
    <property type="molecule type" value="Genomic_DNA"/>
</dbReference>
<evidence type="ECO:0000256" key="1">
    <source>
        <dbReference type="SAM" id="MobiDB-lite"/>
    </source>
</evidence>
<protein>
    <submittedName>
        <fullName evidence="2">Uncharacterized protein</fullName>
    </submittedName>
</protein>
<evidence type="ECO:0000313" key="2">
    <source>
        <dbReference type="EMBL" id="DAD97211.1"/>
    </source>
</evidence>
<proteinExistence type="predicted"/>